<dbReference type="EMBL" id="UZAH01028902">
    <property type="protein sequence ID" value="VDP03053.1"/>
    <property type="molecule type" value="Genomic_DNA"/>
</dbReference>
<keyword evidence="2" id="KW-1185">Reference proteome</keyword>
<dbReference type="AlphaFoldDB" id="A0A183G2J6"/>
<accession>A0A3P8E3K6</accession>
<reference evidence="1 2" key="1">
    <citation type="submission" date="2018-11" db="EMBL/GenBank/DDBJ databases">
        <authorList>
            <consortium name="Pathogen Informatics"/>
        </authorList>
    </citation>
    <scope>NUCLEOTIDE SEQUENCE [LARGE SCALE GENOMIC DNA]</scope>
</reference>
<reference evidence="3" key="2">
    <citation type="submission" date="2019-09" db="UniProtKB">
        <authorList>
            <consortium name="WormBaseParasite"/>
        </authorList>
    </citation>
    <scope>IDENTIFICATION</scope>
</reference>
<protein>
    <submittedName>
        <fullName evidence="3">DDE-1 domain-containing protein</fullName>
    </submittedName>
</protein>
<sequence>MSTRANIFKQMEKVNSSMASPRVLNPNSIKDALLRWVQNRVQGYPAVLCGSPRTTSGVGIIVSERCFDSVVSVERFDDRFMKIVVTAKERLYQFFSTYAPQTGCSDQAKDEFWSLLDEKTAEVLSKGVIIVADYLSGHVGATKDRYSCHGGFGYYLAMPMVSISLSIGNCKTQIGFVLVKDRDRSLVTDAKTVSYETAAHTASISALHFEDHTSEVEASSALRLELDTTIPGRRKVDKQTWLWTDNVKAKKHQKAKKAARKAMAVAKDTHYGDVNEELESREGERYLY</sequence>
<dbReference type="Proteomes" id="UP000050761">
    <property type="component" value="Unassembled WGS sequence"/>
</dbReference>
<evidence type="ECO:0000313" key="1">
    <source>
        <dbReference type="EMBL" id="VDP03053.1"/>
    </source>
</evidence>
<evidence type="ECO:0000313" key="2">
    <source>
        <dbReference type="Proteomes" id="UP000050761"/>
    </source>
</evidence>
<organism evidence="2 3">
    <name type="scientific">Heligmosomoides polygyrus</name>
    <name type="common">Parasitic roundworm</name>
    <dbReference type="NCBI Taxonomy" id="6339"/>
    <lineage>
        <taxon>Eukaryota</taxon>
        <taxon>Metazoa</taxon>
        <taxon>Ecdysozoa</taxon>
        <taxon>Nematoda</taxon>
        <taxon>Chromadorea</taxon>
        <taxon>Rhabditida</taxon>
        <taxon>Rhabditina</taxon>
        <taxon>Rhabditomorpha</taxon>
        <taxon>Strongyloidea</taxon>
        <taxon>Heligmosomidae</taxon>
        <taxon>Heligmosomoides</taxon>
    </lineage>
</organism>
<gene>
    <name evidence="1" type="ORF">HPBE_LOCUS15529</name>
</gene>
<name>A0A183G2J6_HELPZ</name>
<proteinExistence type="predicted"/>
<accession>A0A183G2J6</accession>
<dbReference type="WBParaSite" id="HPBE_0001553001-mRNA-1">
    <property type="protein sequence ID" value="HPBE_0001553001-mRNA-1"/>
    <property type="gene ID" value="HPBE_0001553001"/>
</dbReference>
<evidence type="ECO:0000313" key="3">
    <source>
        <dbReference type="WBParaSite" id="HPBE_0001553001-mRNA-1"/>
    </source>
</evidence>